<dbReference type="PANTHER" id="PTHR30344:SF1">
    <property type="entry name" value="6-PHOSPHOGLUCONOLACTONASE"/>
    <property type="match status" value="1"/>
</dbReference>
<dbReference type="Gene3D" id="2.130.10.10">
    <property type="entry name" value="YVTN repeat-like/Quinoprotein amine dehydrogenase"/>
    <property type="match status" value="1"/>
</dbReference>
<evidence type="ECO:0008006" key="4">
    <source>
        <dbReference type="Google" id="ProtNLM"/>
    </source>
</evidence>
<organism evidence="2 3">
    <name type="scientific">Steccherinum ochraceum</name>
    <dbReference type="NCBI Taxonomy" id="92696"/>
    <lineage>
        <taxon>Eukaryota</taxon>
        <taxon>Fungi</taxon>
        <taxon>Dikarya</taxon>
        <taxon>Basidiomycota</taxon>
        <taxon>Agaricomycotina</taxon>
        <taxon>Agaricomycetes</taxon>
        <taxon>Polyporales</taxon>
        <taxon>Steccherinaceae</taxon>
        <taxon>Steccherinum</taxon>
    </lineage>
</organism>
<accession>A0A4R0R8Z1</accession>
<dbReference type="InterPro" id="IPR050282">
    <property type="entry name" value="Cycloisomerase_2"/>
</dbReference>
<comment type="caution">
    <text evidence="2">The sequence shown here is derived from an EMBL/GenBank/DDBJ whole genome shotgun (WGS) entry which is preliminary data.</text>
</comment>
<keyword evidence="3" id="KW-1185">Reference proteome</keyword>
<sequence length="351" mass="38110">MVHQIYVGTWANDIHTLAFDPETKSLTRISSLTVGPNPGWLTRDPTDPSIIYTGLEQADGKIVAVKFDPNGKGTVIGEQSSLGKDPCTLVASGNTLFVVNYSSGTFVTIPISTDSRRLTAPGKISAQFEGSGPRKDRQEAPHPHQVIFHPDREELLIPDLGSDKLRRLAKSENGEWVQRGDVKYEPGSGPRHVAVYKDKLYTLLELSKEVTAHRFPALPAEPSFLSKLPTQKTFPPPPASDEMLAAEILLPTPNTAFPTPYLYLSNRNDPSPEGDIISIYSVAENLQAAAEVHSGLKHLRGMVFGGPQNKYLAAGGLNGGGVKVFERVDGGKGLKEVASLDIEKPTHFIWA</sequence>
<evidence type="ECO:0000313" key="2">
    <source>
        <dbReference type="EMBL" id="TCD61625.1"/>
    </source>
</evidence>
<dbReference type="InterPro" id="IPR019405">
    <property type="entry name" value="Lactonase_7-beta_prop"/>
</dbReference>
<dbReference type="InterPro" id="IPR015943">
    <property type="entry name" value="WD40/YVTN_repeat-like_dom_sf"/>
</dbReference>
<protein>
    <recommendedName>
        <fullName evidence="4">6-phosphogluconolactonase</fullName>
    </recommendedName>
</protein>
<comment type="similarity">
    <text evidence="1">Belongs to the cycloisomerase 2 family.</text>
</comment>
<dbReference type="Proteomes" id="UP000292702">
    <property type="component" value="Unassembled WGS sequence"/>
</dbReference>
<evidence type="ECO:0000313" key="3">
    <source>
        <dbReference type="Proteomes" id="UP000292702"/>
    </source>
</evidence>
<gene>
    <name evidence="2" type="ORF">EIP91_008149</name>
</gene>
<evidence type="ECO:0000256" key="1">
    <source>
        <dbReference type="ARBA" id="ARBA00005564"/>
    </source>
</evidence>
<dbReference type="STRING" id="92696.A0A4R0R8Z1"/>
<dbReference type="PANTHER" id="PTHR30344">
    <property type="entry name" value="6-PHOSPHOGLUCONOLACTONASE-RELATED"/>
    <property type="match status" value="1"/>
</dbReference>
<reference evidence="2 3" key="1">
    <citation type="submission" date="2018-11" db="EMBL/GenBank/DDBJ databases">
        <title>Genome assembly of Steccherinum ochraceum LE-BIN_3174, the white-rot fungus of the Steccherinaceae family (The Residual Polyporoid clade, Polyporales, Basidiomycota).</title>
        <authorList>
            <person name="Fedorova T.V."/>
            <person name="Glazunova O.A."/>
            <person name="Landesman E.O."/>
            <person name="Moiseenko K.V."/>
            <person name="Psurtseva N.V."/>
            <person name="Savinova O.S."/>
            <person name="Shakhova N.V."/>
            <person name="Tyazhelova T.V."/>
            <person name="Vasina D.V."/>
        </authorList>
    </citation>
    <scope>NUCLEOTIDE SEQUENCE [LARGE SCALE GENOMIC DNA]</scope>
    <source>
        <strain evidence="2 3">LE-BIN_3174</strain>
    </source>
</reference>
<name>A0A4R0R8Z1_9APHY</name>
<proteinExistence type="inferred from homology"/>
<dbReference type="SUPFAM" id="SSF75011">
    <property type="entry name" value="3-carboxy-cis,cis-mucoante lactonizing enzyme"/>
    <property type="match status" value="1"/>
</dbReference>
<dbReference type="EMBL" id="RWJN01000445">
    <property type="protein sequence ID" value="TCD61625.1"/>
    <property type="molecule type" value="Genomic_DNA"/>
</dbReference>
<dbReference type="OrthoDB" id="9972196at2759"/>
<dbReference type="AlphaFoldDB" id="A0A4R0R8Z1"/>
<dbReference type="GO" id="GO:0017057">
    <property type="term" value="F:6-phosphogluconolactonase activity"/>
    <property type="evidence" value="ECO:0007669"/>
    <property type="project" value="TreeGrafter"/>
</dbReference>
<dbReference type="Pfam" id="PF10282">
    <property type="entry name" value="Lactonase"/>
    <property type="match status" value="1"/>
</dbReference>